<organism evidence="1 2">
    <name type="scientific">Helicobacter apodemus</name>
    <dbReference type="NCBI Taxonomy" id="135569"/>
    <lineage>
        <taxon>Bacteria</taxon>
        <taxon>Pseudomonadati</taxon>
        <taxon>Campylobacterota</taxon>
        <taxon>Epsilonproteobacteria</taxon>
        <taxon>Campylobacterales</taxon>
        <taxon>Helicobacteraceae</taxon>
        <taxon>Helicobacter</taxon>
    </lineage>
</organism>
<dbReference type="EMBL" id="JRPC02000006">
    <property type="protein sequence ID" value="TLE16463.1"/>
    <property type="molecule type" value="Genomic_DNA"/>
</dbReference>
<accession>A0A4U8UI43</accession>
<comment type="caution">
    <text evidence="1">The sequence shown here is derived from an EMBL/GenBank/DDBJ whole genome shotgun (WGS) entry which is preliminary data.</text>
</comment>
<evidence type="ECO:0008006" key="3">
    <source>
        <dbReference type="Google" id="ProtNLM"/>
    </source>
</evidence>
<evidence type="ECO:0000313" key="2">
    <source>
        <dbReference type="Proteomes" id="UP000029920"/>
    </source>
</evidence>
<proteinExistence type="predicted"/>
<sequence length="109" mass="12613">MQEGKLEKITLAKLPQEIMQKLGAKTNGLLLSQATLKEHLERHPEINLLDYSLLPFLIRDTNVYKVKESKENHIVYFSKFGSYYKAVFKVTQNKEEVFLVSLSKGNKKI</sequence>
<dbReference type="AlphaFoldDB" id="A0A4U8UI43"/>
<reference evidence="1 2" key="1">
    <citation type="journal article" date="2014" name="Genome Announc.">
        <title>Draft genome sequences of eight enterohepatic helicobacter species isolated from both laboratory and wild rodents.</title>
        <authorList>
            <person name="Sheh A."/>
            <person name="Shen Z."/>
            <person name="Fox J.G."/>
        </authorList>
    </citation>
    <scope>NUCLEOTIDE SEQUENCE [LARGE SCALE GENOMIC DNA]</scope>
    <source>
        <strain evidence="1 2">MIT-03-7007</strain>
    </source>
</reference>
<gene>
    <name evidence="1" type="ORF">LS72_003215</name>
</gene>
<name>A0A4U8UI43_9HELI</name>
<dbReference type="RefSeq" id="WP_034553626.1">
    <property type="nucleotide sequence ID" value="NZ_JRPC02000006.1"/>
</dbReference>
<protein>
    <recommendedName>
        <fullName evidence="3">Phage-Barnase-EndoU-ColicinE5/D-RelE like nuclease 3 domain-containing protein</fullName>
    </recommendedName>
</protein>
<evidence type="ECO:0000313" key="1">
    <source>
        <dbReference type="EMBL" id="TLE16463.1"/>
    </source>
</evidence>
<dbReference type="Proteomes" id="UP000029920">
    <property type="component" value="Unassembled WGS sequence"/>
</dbReference>
<keyword evidence="2" id="KW-1185">Reference proteome</keyword>